<dbReference type="AlphaFoldDB" id="A0ABD0Y1R6"/>
<comment type="caution">
    <text evidence="2">The sequence shown here is derived from an EMBL/GenBank/DDBJ whole genome shotgun (WGS) entry which is preliminary data.</text>
</comment>
<evidence type="ECO:0000313" key="2">
    <source>
        <dbReference type="EMBL" id="KAL1117421.1"/>
    </source>
</evidence>
<dbReference type="Proteomes" id="UP001558652">
    <property type="component" value="Unassembled WGS sequence"/>
</dbReference>
<dbReference type="EMBL" id="JBFDAA010000016">
    <property type="protein sequence ID" value="KAL1117421.1"/>
    <property type="molecule type" value="Genomic_DNA"/>
</dbReference>
<proteinExistence type="predicted"/>
<organism evidence="2 3">
    <name type="scientific">Ranatra chinensis</name>
    <dbReference type="NCBI Taxonomy" id="642074"/>
    <lineage>
        <taxon>Eukaryota</taxon>
        <taxon>Metazoa</taxon>
        <taxon>Ecdysozoa</taxon>
        <taxon>Arthropoda</taxon>
        <taxon>Hexapoda</taxon>
        <taxon>Insecta</taxon>
        <taxon>Pterygota</taxon>
        <taxon>Neoptera</taxon>
        <taxon>Paraneoptera</taxon>
        <taxon>Hemiptera</taxon>
        <taxon>Heteroptera</taxon>
        <taxon>Panheteroptera</taxon>
        <taxon>Nepomorpha</taxon>
        <taxon>Nepidae</taxon>
        <taxon>Ranatrinae</taxon>
        <taxon>Ranatra</taxon>
    </lineage>
</organism>
<accession>A0ABD0Y1R6</accession>
<protein>
    <submittedName>
        <fullName evidence="2">Uncharacterized protein</fullName>
    </submittedName>
</protein>
<evidence type="ECO:0000256" key="1">
    <source>
        <dbReference type="SAM" id="MobiDB-lite"/>
    </source>
</evidence>
<feature type="region of interest" description="Disordered" evidence="1">
    <location>
        <begin position="44"/>
        <end position="64"/>
    </location>
</feature>
<gene>
    <name evidence="2" type="ORF">AAG570_004747</name>
</gene>
<reference evidence="2 3" key="1">
    <citation type="submission" date="2024-07" db="EMBL/GenBank/DDBJ databases">
        <title>Chromosome-level genome assembly of the water stick insect Ranatra chinensis (Heteroptera: Nepidae).</title>
        <authorList>
            <person name="Liu X."/>
        </authorList>
    </citation>
    <scope>NUCLEOTIDE SEQUENCE [LARGE SCALE GENOMIC DNA]</scope>
    <source>
        <strain evidence="2">Cailab_2021Rc</strain>
        <tissue evidence="2">Muscle</tissue>
    </source>
</reference>
<keyword evidence="3" id="KW-1185">Reference proteome</keyword>
<name>A0ABD0Y1R6_9HEMI</name>
<evidence type="ECO:0000313" key="3">
    <source>
        <dbReference type="Proteomes" id="UP001558652"/>
    </source>
</evidence>
<sequence length="103" mass="11394">MGEVKDYKHPWCVMYDLVESEAASGELLLPSPGLIDDEEGSASNMMAMMNSGGPPGSRIPKVNFPADMDLVDSRRPSRSLSRRCRSLSAWSDISRSSCRLDER</sequence>